<sequence length="60" mass="7068">MVTLMAFYCLHHIETKHNVRQKHNMVVNHVINSRAYEMLTFARILLSQRNLLIISVSDCN</sequence>
<keyword evidence="2" id="KW-1185">Reference proteome</keyword>
<dbReference type="EMBL" id="MNCJ02000327">
    <property type="protein sequence ID" value="KAF5776293.1"/>
    <property type="molecule type" value="Genomic_DNA"/>
</dbReference>
<evidence type="ECO:0000313" key="1">
    <source>
        <dbReference type="EMBL" id="KAF5776293.1"/>
    </source>
</evidence>
<organism evidence="1 2">
    <name type="scientific">Helianthus annuus</name>
    <name type="common">Common sunflower</name>
    <dbReference type="NCBI Taxonomy" id="4232"/>
    <lineage>
        <taxon>Eukaryota</taxon>
        <taxon>Viridiplantae</taxon>
        <taxon>Streptophyta</taxon>
        <taxon>Embryophyta</taxon>
        <taxon>Tracheophyta</taxon>
        <taxon>Spermatophyta</taxon>
        <taxon>Magnoliopsida</taxon>
        <taxon>eudicotyledons</taxon>
        <taxon>Gunneridae</taxon>
        <taxon>Pentapetalae</taxon>
        <taxon>asterids</taxon>
        <taxon>campanulids</taxon>
        <taxon>Asterales</taxon>
        <taxon>Asteraceae</taxon>
        <taxon>Asteroideae</taxon>
        <taxon>Heliantheae alliance</taxon>
        <taxon>Heliantheae</taxon>
        <taxon>Helianthus</taxon>
    </lineage>
</organism>
<comment type="caution">
    <text evidence="1">The sequence shown here is derived from an EMBL/GenBank/DDBJ whole genome shotgun (WGS) entry which is preliminary data.</text>
</comment>
<dbReference type="AlphaFoldDB" id="A0A9K3HEF8"/>
<gene>
    <name evidence="1" type="ORF">HanXRQr2_Chr12g0522661</name>
</gene>
<dbReference type="Proteomes" id="UP000215914">
    <property type="component" value="Unassembled WGS sequence"/>
</dbReference>
<reference evidence="1" key="2">
    <citation type="submission" date="2020-06" db="EMBL/GenBank/DDBJ databases">
        <title>Helianthus annuus Genome sequencing and assembly Release 2.</title>
        <authorList>
            <person name="Gouzy J."/>
            <person name="Langlade N."/>
            <person name="Munos S."/>
        </authorList>
    </citation>
    <scope>NUCLEOTIDE SEQUENCE</scope>
    <source>
        <tissue evidence="1">Leaves</tissue>
    </source>
</reference>
<accession>A0A9K3HEF8</accession>
<proteinExistence type="predicted"/>
<evidence type="ECO:0000313" key="2">
    <source>
        <dbReference type="Proteomes" id="UP000215914"/>
    </source>
</evidence>
<reference evidence="1" key="1">
    <citation type="journal article" date="2017" name="Nature">
        <title>The sunflower genome provides insights into oil metabolism, flowering and Asterid evolution.</title>
        <authorList>
            <person name="Badouin H."/>
            <person name="Gouzy J."/>
            <person name="Grassa C.J."/>
            <person name="Murat F."/>
            <person name="Staton S.E."/>
            <person name="Cottret L."/>
            <person name="Lelandais-Briere C."/>
            <person name="Owens G.L."/>
            <person name="Carrere S."/>
            <person name="Mayjonade B."/>
            <person name="Legrand L."/>
            <person name="Gill N."/>
            <person name="Kane N.C."/>
            <person name="Bowers J.E."/>
            <person name="Hubner S."/>
            <person name="Bellec A."/>
            <person name="Berard A."/>
            <person name="Berges H."/>
            <person name="Blanchet N."/>
            <person name="Boniface M.C."/>
            <person name="Brunel D."/>
            <person name="Catrice O."/>
            <person name="Chaidir N."/>
            <person name="Claudel C."/>
            <person name="Donnadieu C."/>
            <person name="Faraut T."/>
            <person name="Fievet G."/>
            <person name="Helmstetter N."/>
            <person name="King M."/>
            <person name="Knapp S.J."/>
            <person name="Lai Z."/>
            <person name="Le Paslier M.C."/>
            <person name="Lippi Y."/>
            <person name="Lorenzon L."/>
            <person name="Mandel J.R."/>
            <person name="Marage G."/>
            <person name="Marchand G."/>
            <person name="Marquand E."/>
            <person name="Bret-Mestries E."/>
            <person name="Morien E."/>
            <person name="Nambeesan S."/>
            <person name="Nguyen T."/>
            <person name="Pegot-Espagnet P."/>
            <person name="Pouilly N."/>
            <person name="Raftis F."/>
            <person name="Sallet E."/>
            <person name="Schiex T."/>
            <person name="Thomas J."/>
            <person name="Vandecasteele C."/>
            <person name="Vares D."/>
            <person name="Vear F."/>
            <person name="Vautrin S."/>
            <person name="Crespi M."/>
            <person name="Mangin B."/>
            <person name="Burke J.M."/>
            <person name="Salse J."/>
            <person name="Munos S."/>
            <person name="Vincourt P."/>
            <person name="Rieseberg L.H."/>
            <person name="Langlade N.B."/>
        </authorList>
    </citation>
    <scope>NUCLEOTIDE SEQUENCE</scope>
    <source>
        <tissue evidence="1">Leaves</tissue>
    </source>
</reference>
<protein>
    <submittedName>
        <fullName evidence="1">Uncharacterized protein</fullName>
    </submittedName>
</protein>
<name>A0A9K3HEF8_HELAN</name>
<dbReference type="Gramene" id="mRNA:HanXRQr2_Chr12g0522661">
    <property type="protein sequence ID" value="CDS:HanXRQr2_Chr12g0522661.1"/>
    <property type="gene ID" value="HanXRQr2_Chr12g0522661"/>
</dbReference>